<dbReference type="PIRSF" id="PIRSF019254">
    <property type="entry name" value="CFP29"/>
    <property type="match status" value="1"/>
</dbReference>
<gene>
    <name evidence="5" type="ORF">FM119_07935</name>
</gene>
<keyword evidence="3" id="KW-1284">Encapsulin nanocompartment</keyword>
<keyword evidence="5" id="KW-0575">Peroxidase</keyword>
<dbReference type="EMBL" id="FUKR01000043">
    <property type="protein sequence ID" value="SJN32237.1"/>
    <property type="molecule type" value="Genomic_DNA"/>
</dbReference>
<organism evidence="5 6">
    <name type="scientific">Mycetocola reblochoni REB411</name>
    <dbReference type="NCBI Taxonomy" id="1255698"/>
    <lineage>
        <taxon>Bacteria</taxon>
        <taxon>Bacillati</taxon>
        <taxon>Actinomycetota</taxon>
        <taxon>Actinomycetes</taxon>
        <taxon>Micrococcales</taxon>
        <taxon>Microbacteriaceae</taxon>
        <taxon>Mycetocola</taxon>
    </lineage>
</organism>
<evidence type="ECO:0000256" key="1">
    <source>
        <dbReference type="ARBA" id="ARBA00033738"/>
    </source>
</evidence>
<proteinExistence type="inferred from homology"/>
<keyword evidence="6" id="KW-1185">Reference proteome</keyword>
<comment type="similarity">
    <text evidence="2">Belongs to the encapsulin family. Family 1 subfamily.</text>
</comment>
<accession>A0A1R4JJQ1</accession>
<dbReference type="Pfam" id="PF04454">
    <property type="entry name" value="Linocin_M18"/>
    <property type="match status" value="1"/>
</dbReference>
<dbReference type="Gene3D" id="3.30.2320.10">
    <property type="entry name" value="hypothetical protein PF0899 domain"/>
    <property type="match status" value="1"/>
</dbReference>
<dbReference type="GO" id="GO:0004601">
    <property type="term" value="F:peroxidase activity"/>
    <property type="evidence" value="ECO:0007669"/>
    <property type="project" value="UniProtKB-KW"/>
</dbReference>
<dbReference type="NCBIfam" id="NF041155">
    <property type="entry name" value="encap_f1"/>
    <property type="match status" value="1"/>
</dbReference>
<comment type="subcellular location">
    <subcellularLocation>
        <location evidence="1">Encapsulin nanocompartment</location>
    </subcellularLocation>
</comment>
<keyword evidence="5" id="KW-0560">Oxidoreductase</keyword>
<dbReference type="RefSeq" id="WP_087137144.1">
    <property type="nucleotide sequence ID" value="NZ_FUKR01000043.1"/>
</dbReference>
<evidence type="ECO:0000256" key="3">
    <source>
        <dbReference type="ARBA" id="ARBA00033787"/>
    </source>
</evidence>
<dbReference type="Gene3D" id="3.30.2400.30">
    <property type="match status" value="1"/>
</dbReference>
<evidence type="ECO:0000313" key="6">
    <source>
        <dbReference type="Proteomes" id="UP000196778"/>
    </source>
</evidence>
<dbReference type="InterPro" id="IPR007544">
    <property type="entry name" value="ENCAP"/>
</dbReference>
<evidence type="ECO:0000256" key="2">
    <source>
        <dbReference type="ARBA" id="ARBA00033743"/>
    </source>
</evidence>
<dbReference type="PANTHER" id="PTHR37165:SF1">
    <property type="entry name" value="TYPE 1 ENCAPSULIN SHELL PROTEIN"/>
    <property type="match status" value="1"/>
</dbReference>
<dbReference type="Proteomes" id="UP000196778">
    <property type="component" value="Unassembled WGS sequence"/>
</dbReference>
<sequence length="268" mass="28761">MNHLLRDLAPLSPEDWALLDEEASTRLRVALAARRLVDLRGPFGWSYSATNLGRVGPTIDAQAESIAARTRRVLPVTEVRADFSLDLLELEANSRGAEDVDLGALDAAALRLAGVENRAVFFGWEAAGITGIAQASPHQALVHDGSPAHYLQQVTQAVSVLKHSGIGGPYALAVGPEDWVAVIEAGDDGYPVLRHLESILSGPIEWTPGIEGAIVLSTRGEDFVLELGEDFSLGYTRHDVTDIHLYLEETLTFRVNTPEAAIAIVAAS</sequence>
<dbReference type="GO" id="GO:0140737">
    <property type="term" value="C:encapsulin nanocompartment"/>
    <property type="evidence" value="ECO:0007669"/>
    <property type="project" value="UniProtKB-SubCell"/>
</dbReference>
<dbReference type="OrthoDB" id="2922at2"/>
<name>A0A1R4JJQ1_9MICO</name>
<dbReference type="InterPro" id="IPR051429">
    <property type="entry name" value="Encapsulin_nc"/>
</dbReference>
<evidence type="ECO:0000313" key="5">
    <source>
        <dbReference type="EMBL" id="SJN32237.1"/>
    </source>
</evidence>
<dbReference type="PANTHER" id="PTHR37165">
    <property type="entry name" value="PEPTIDASE U56 FAMILY"/>
    <property type="match status" value="1"/>
</dbReference>
<reference evidence="6" key="1">
    <citation type="submission" date="2017-02" db="EMBL/GenBank/DDBJ databases">
        <authorList>
            <person name="Dridi B."/>
        </authorList>
    </citation>
    <scope>NUCLEOTIDE SEQUENCE [LARGE SCALE GENOMIC DNA]</scope>
    <source>
        <strain evidence="6">EB411</strain>
    </source>
</reference>
<evidence type="ECO:0000256" key="4">
    <source>
        <dbReference type="ARBA" id="ARBA00050023"/>
    </source>
</evidence>
<protein>
    <recommendedName>
        <fullName evidence="4">Type 1 encapsulin shell protein</fullName>
    </recommendedName>
</protein>
<dbReference type="AlphaFoldDB" id="A0A1R4JJQ1"/>